<feature type="domain" description="RNA polymerase sigma-70 region 2" evidence="5">
    <location>
        <begin position="24"/>
        <end position="88"/>
    </location>
</feature>
<evidence type="ECO:0000313" key="7">
    <source>
        <dbReference type="EMBL" id="GLL13229.1"/>
    </source>
</evidence>
<evidence type="ECO:0000256" key="3">
    <source>
        <dbReference type="ARBA" id="ARBA00023082"/>
    </source>
</evidence>
<dbReference type="PANTHER" id="PTHR43133">
    <property type="entry name" value="RNA POLYMERASE ECF-TYPE SIGMA FACTO"/>
    <property type="match status" value="1"/>
</dbReference>
<keyword evidence="8" id="KW-1185">Reference proteome</keyword>
<keyword evidence="3" id="KW-0731">Sigma factor</keyword>
<dbReference type="GO" id="GO:0016987">
    <property type="term" value="F:sigma factor activity"/>
    <property type="evidence" value="ECO:0007669"/>
    <property type="project" value="UniProtKB-KW"/>
</dbReference>
<dbReference type="CDD" id="cd06171">
    <property type="entry name" value="Sigma70_r4"/>
    <property type="match status" value="1"/>
</dbReference>
<dbReference type="Pfam" id="PF08281">
    <property type="entry name" value="Sigma70_r4_2"/>
    <property type="match status" value="1"/>
</dbReference>
<reference evidence="7" key="1">
    <citation type="journal article" date="2014" name="Int. J. Syst. Evol. Microbiol.">
        <title>Complete genome sequence of Corynebacterium casei LMG S-19264T (=DSM 44701T), isolated from a smear-ripened cheese.</title>
        <authorList>
            <consortium name="US DOE Joint Genome Institute (JGI-PGF)"/>
            <person name="Walter F."/>
            <person name="Albersmeier A."/>
            <person name="Kalinowski J."/>
            <person name="Ruckert C."/>
        </authorList>
    </citation>
    <scope>NUCLEOTIDE SEQUENCE</scope>
    <source>
        <strain evidence="7">VKM Ac-1069</strain>
    </source>
</reference>
<evidence type="ECO:0000259" key="5">
    <source>
        <dbReference type="Pfam" id="PF04542"/>
    </source>
</evidence>
<dbReference type="GO" id="GO:0003677">
    <property type="term" value="F:DNA binding"/>
    <property type="evidence" value="ECO:0007669"/>
    <property type="project" value="InterPro"/>
</dbReference>
<dbReference type="InterPro" id="IPR007627">
    <property type="entry name" value="RNA_pol_sigma70_r2"/>
</dbReference>
<dbReference type="InterPro" id="IPR013324">
    <property type="entry name" value="RNA_pol_sigma_r3/r4-like"/>
</dbReference>
<dbReference type="SUPFAM" id="SSF88659">
    <property type="entry name" value="Sigma3 and sigma4 domains of RNA polymerase sigma factors"/>
    <property type="match status" value="1"/>
</dbReference>
<evidence type="ECO:0000256" key="1">
    <source>
        <dbReference type="ARBA" id="ARBA00010641"/>
    </source>
</evidence>
<evidence type="ECO:0000256" key="2">
    <source>
        <dbReference type="ARBA" id="ARBA00023015"/>
    </source>
</evidence>
<name>A0A9W6NXT8_9PSEU</name>
<comment type="caution">
    <text evidence="7">The sequence shown here is derived from an EMBL/GenBank/DDBJ whole genome shotgun (WGS) entry which is preliminary data.</text>
</comment>
<dbReference type="RefSeq" id="WP_037044295.1">
    <property type="nucleotide sequence ID" value="NZ_BAAAUZ010000017.1"/>
</dbReference>
<evidence type="ECO:0000313" key="8">
    <source>
        <dbReference type="Proteomes" id="UP001143463"/>
    </source>
</evidence>
<evidence type="ECO:0000256" key="4">
    <source>
        <dbReference type="ARBA" id="ARBA00023163"/>
    </source>
</evidence>
<feature type="domain" description="RNA polymerase sigma factor 70 region 4 type 2" evidence="6">
    <location>
        <begin position="139"/>
        <end position="190"/>
    </location>
</feature>
<keyword evidence="4" id="KW-0804">Transcription</keyword>
<dbReference type="NCBIfam" id="TIGR02937">
    <property type="entry name" value="sigma70-ECF"/>
    <property type="match status" value="1"/>
</dbReference>
<sequence length="199" mass="22346">MPVADPDLVERLRGGDEQAFAEVVRLWSPAMLRVARAHVRTHASAEEVVQDAWLAVLRGLDGFAARASLKTWIFTVLVNTARRRGRAEAGRVLELERPGVDPRRFRGDDDEYPGHWRDEAAPVEWGPEPEVLAAEFRGLLGRALAELPDRQRAVVELRDVHGFDAEEVCTLLDLTPANQRVLLHRARTRLRGLLEEAIA</sequence>
<evidence type="ECO:0000259" key="6">
    <source>
        <dbReference type="Pfam" id="PF08281"/>
    </source>
</evidence>
<accession>A0A9W6NXT8</accession>
<dbReference type="Gene3D" id="1.10.10.10">
    <property type="entry name" value="Winged helix-like DNA-binding domain superfamily/Winged helix DNA-binding domain"/>
    <property type="match status" value="1"/>
</dbReference>
<organism evidence="7 8">
    <name type="scientific">Pseudonocardia halophobica</name>
    <dbReference type="NCBI Taxonomy" id="29401"/>
    <lineage>
        <taxon>Bacteria</taxon>
        <taxon>Bacillati</taxon>
        <taxon>Actinomycetota</taxon>
        <taxon>Actinomycetes</taxon>
        <taxon>Pseudonocardiales</taxon>
        <taxon>Pseudonocardiaceae</taxon>
        <taxon>Pseudonocardia</taxon>
    </lineage>
</organism>
<dbReference type="EMBL" id="BSFQ01000020">
    <property type="protein sequence ID" value="GLL13229.1"/>
    <property type="molecule type" value="Genomic_DNA"/>
</dbReference>
<dbReference type="GO" id="GO:0006352">
    <property type="term" value="P:DNA-templated transcription initiation"/>
    <property type="evidence" value="ECO:0007669"/>
    <property type="project" value="InterPro"/>
</dbReference>
<keyword evidence="2" id="KW-0805">Transcription regulation</keyword>
<dbReference type="AlphaFoldDB" id="A0A9W6NXT8"/>
<dbReference type="Gene3D" id="1.10.1740.10">
    <property type="match status" value="1"/>
</dbReference>
<dbReference type="Pfam" id="PF04542">
    <property type="entry name" value="Sigma70_r2"/>
    <property type="match status" value="1"/>
</dbReference>
<reference evidence="7" key="2">
    <citation type="submission" date="2023-01" db="EMBL/GenBank/DDBJ databases">
        <authorList>
            <person name="Sun Q."/>
            <person name="Evtushenko L."/>
        </authorList>
    </citation>
    <scope>NUCLEOTIDE SEQUENCE</scope>
    <source>
        <strain evidence="7">VKM Ac-1069</strain>
    </source>
</reference>
<gene>
    <name evidence="7" type="primary">rpoE_10</name>
    <name evidence="7" type="ORF">GCM10017577_43720</name>
</gene>
<dbReference type="Proteomes" id="UP001143463">
    <property type="component" value="Unassembled WGS sequence"/>
</dbReference>
<comment type="similarity">
    <text evidence="1">Belongs to the sigma-70 factor family. ECF subfamily.</text>
</comment>
<dbReference type="InterPro" id="IPR013249">
    <property type="entry name" value="RNA_pol_sigma70_r4_t2"/>
</dbReference>
<protein>
    <submittedName>
        <fullName evidence="7">RNA polymerase sigma24 factor</fullName>
    </submittedName>
</protein>
<dbReference type="SUPFAM" id="SSF88946">
    <property type="entry name" value="Sigma2 domain of RNA polymerase sigma factors"/>
    <property type="match status" value="1"/>
</dbReference>
<proteinExistence type="inferred from homology"/>
<dbReference type="InterPro" id="IPR036388">
    <property type="entry name" value="WH-like_DNA-bd_sf"/>
</dbReference>
<dbReference type="InterPro" id="IPR014284">
    <property type="entry name" value="RNA_pol_sigma-70_dom"/>
</dbReference>
<dbReference type="InterPro" id="IPR039425">
    <property type="entry name" value="RNA_pol_sigma-70-like"/>
</dbReference>
<dbReference type="PANTHER" id="PTHR43133:SF53">
    <property type="entry name" value="ECF RNA POLYMERASE SIGMA-E FACTOR"/>
    <property type="match status" value="1"/>
</dbReference>
<dbReference type="InterPro" id="IPR013325">
    <property type="entry name" value="RNA_pol_sigma_r2"/>
</dbReference>